<name>A0A1M6YV23_9HYPH</name>
<dbReference type="AlphaFoldDB" id="A0A1M6YV23"/>
<dbReference type="InterPro" id="IPR007709">
    <property type="entry name" value="N-FG_amidohydro"/>
</dbReference>
<dbReference type="STRING" id="735517.SAMN05444272_0046"/>
<organism evidence="1 2">
    <name type="scientific">Roseibium suaedae</name>
    <dbReference type="NCBI Taxonomy" id="735517"/>
    <lineage>
        <taxon>Bacteria</taxon>
        <taxon>Pseudomonadati</taxon>
        <taxon>Pseudomonadota</taxon>
        <taxon>Alphaproteobacteria</taxon>
        <taxon>Hyphomicrobiales</taxon>
        <taxon>Stappiaceae</taxon>
        <taxon>Roseibium</taxon>
    </lineage>
</organism>
<evidence type="ECO:0000313" key="2">
    <source>
        <dbReference type="Proteomes" id="UP000186002"/>
    </source>
</evidence>
<dbReference type="Pfam" id="PF05013">
    <property type="entry name" value="FGase"/>
    <property type="match status" value="1"/>
</dbReference>
<dbReference type="Proteomes" id="UP000186002">
    <property type="component" value="Unassembled WGS sequence"/>
</dbReference>
<dbReference type="EMBL" id="FRBW01000001">
    <property type="protein sequence ID" value="SHL22174.1"/>
    <property type="molecule type" value="Genomic_DNA"/>
</dbReference>
<accession>A0A1M6YV23</accession>
<sequence>MIVVESGASPLILCLPHAGADVPPAIDKRLSATGRLQTDISWRLEQVLDLAGELDATIVRSTVSRYVIDVDQDPNPSAPASKTGCDALCPVTTLDMKRIYKPHEEPGPIEIEQRGYLFHQPFHQALVQEIARVRAIHGYCVLVDCKSSRSKGRGGMDENVPVINVSTAGGQAGLADMQEVFTRTFDGLGGFSVDVNSALADGFILRAYGAPDRGIHALGLSIAQRSYLRHESPPYEPDRARIARMKMVLADAFTQCLDWALAYQENAPVPSEEPADDSSGFLSQGLELDLDFDVFAPPLVAE</sequence>
<dbReference type="SUPFAM" id="SSF53187">
    <property type="entry name" value="Zn-dependent exopeptidases"/>
    <property type="match status" value="1"/>
</dbReference>
<keyword evidence="2" id="KW-1185">Reference proteome</keyword>
<dbReference type="OrthoDB" id="8716700at2"/>
<reference evidence="1 2" key="1">
    <citation type="submission" date="2016-11" db="EMBL/GenBank/DDBJ databases">
        <authorList>
            <person name="Jaros S."/>
            <person name="Januszkiewicz K."/>
            <person name="Wedrychowicz H."/>
        </authorList>
    </citation>
    <scope>NUCLEOTIDE SEQUENCE [LARGE SCALE GENOMIC DNA]</scope>
    <source>
        <strain evidence="1 2">DSM 22153</strain>
    </source>
</reference>
<gene>
    <name evidence="1" type="ORF">SAMN05444272_0046</name>
</gene>
<dbReference type="Gene3D" id="3.40.630.40">
    <property type="entry name" value="Zn-dependent exopeptidases"/>
    <property type="match status" value="1"/>
</dbReference>
<protein>
    <submittedName>
        <fullName evidence="1">Formiminoglutamase</fullName>
    </submittedName>
</protein>
<evidence type="ECO:0000313" key="1">
    <source>
        <dbReference type="EMBL" id="SHL22174.1"/>
    </source>
</evidence>
<proteinExistence type="predicted"/>
<dbReference type="RefSeq" id="WP_139250966.1">
    <property type="nucleotide sequence ID" value="NZ_FRBW01000001.1"/>
</dbReference>